<evidence type="ECO:0000313" key="2">
    <source>
        <dbReference type="EMBL" id="MFC7386657.1"/>
    </source>
</evidence>
<evidence type="ECO:0000313" key="3">
    <source>
        <dbReference type="Proteomes" id="UP001596496"/>
    </source>
</evidence>
<name>A0ABW2PAR2_9ACTN</name>
<keyword evidence="1" id="KW-1133">Transmembrane helix</keyword>
<gene>
    <name evidence="2" type="ORF">ACFQSB_30925</name>
</gene>
<dbReference type="RefSeq" id="WP_380830399.1">
    <property type="nucleotide sequence ID" value="NZ_JBHTCG010000029.1"/>
</dbReference>
<dbReference type="EMBL" id="JBHTCG010000029">
    <property type="protein sequence ID" value="MFC7386657.1"/>
    <property type="molecule type" value="Genomic_DNA"/>
</dbReference>
<feature type="transmembrane region" description="Helical" evidence="1">
    <location>
        <begin position="119"/>
        <end position="142"/>
    </location>
</feature>
<keyword evidence="3" id="KW-1185">Reference proteome</keyword>
<protein>
    <recommendedName>
        <fullName evidence="4">DUF3592 domain-containing protein</fullName>
    </recommendedName>
</protein>
<keyword evidence="1" id="KW-0472">Membrane</keyword>
<proteinExistence type="predicted"/>
<reference evidence="3" key="1">
    <citation type="journal article" date="2019" name="Int. J. Syst. Evol. Microbiol.">
        <title>The Global Catalogue of Microorganisms (GCM) 10K type strain sequencing project: providing services to taxonomists for standard genome sequencing and annotation.</title>
        <authorList>
            <consortium name="The Broad Institute Genomics Platform"/>
            <consortium name="The Broad Institute Genome Sequencing Center for Infectious Disease"/>
            <person name="Wu L."/>
            <person name="Ma J."/>
        </authorList>
    </citation>
    <scope>NUCLEOTIDE SEQUENCE [LARGE SCALE GENOMIC DNA]</scope>
    <source>
        <strain evidence="3">CECT 7649</strain>
    </source>
</reference>
<sequence>MKPSVRTARRVSAFEMALALGGLLLMLLAVQNAGPAIAALRGDGIPGTFTARRLDCIQHPGHEQCSWTGTFRSRDGRDVRQDIGFYGSERGTFTAGATSPAFDTGRRGHVYGPGGSNEWVVVAALLLAGLGLVARPLLWLVARLRKPRRAAPVPVGHDDRP</sequence>
<evidence type="ECO:0000256" key="1">
    <source>
        <dbReference type="SAM" id="Phobius"/>
    </source>
</evidence>
<evidence type="ECO:0008006" key="4">
    <source>
        <dbReference type="Google" id="ProtNLM"/>
    </source>
</evidence>
<accession>A0ABW2PAR2</accession>
<comment type="caution">
    <text evidence="2">The sequence shown here is derived from an EMBL/GenBank/DDBJ whole genome shotgun (WGS) entry which is preliminary data.</text>
</comment>
<keyword evidence="1" id="KW-0812">Transmembrane</keyword>
<dbReference type="Proteomes" id="UP001596496">
    <property type="component" value="Unassembled WGS sequence"/>
</dbReference>
<organism evidence="2 3">
    <name type="scientific">Sphaerisporangium rhizosphaerae</name>
    <dbReference type="NCBI Taxonomy" id="2269375"/>
    <lineage>
        <taxon>Bacteria</taxon>
        <taxon>Bacillati</taxon>
        <taxon>Actinomycetota</taxon>
        <taxon>Actinomycetes</taxon>
        <taxon>Streptosporangiales</taxon>
        <taxon>Streptosporangiaceae</taxon>
        <taxon>Sphaerisporangium</taxon>
    </lineage>
</organism>